<dbReference type="OrthoDB" id="1902411at2"/>
<gene>
    <name evidence="1" type="ORF">EHS13_33870</name>
</gene>
<organism evidence="1 2">
    <name type="scientific">Paenibacillus psychroresistens</name>
    <dbReference type="NCBI Taxonomy" id="1778678"/>
    <lineage>
        <taxon>Bacteria</taxon>
        <taxon>Bacillati</taxon>
        <taxon>Bacillota</taxon>
        <taxon>Bacilli</taxon>
        <taxon>Bacillales</taxon>
        <taxon>Paenibacillaceae</taxon>
        <taxon>Paenibacillus</taxon>
    </lineage>
</organism>
<name>A0A6B8RV46_9BACL</name>
<accession>A0A6B8RV46</accession>
<keyword evidence="2" id="KW-1185">Reference proteome</keyword>
<sequence length="191" mass="20999">MKRIVIVLIVIALAFGVKLYLNKASSGTAIDEIERKRGSIGELLEEREVRDGEVVFYMRQEGERAPVLSADYVNKSFLGWKWAVGGGHSLPAASGNETAWSFQYMDATKGSFFNHSPFPLVFGTVNNPAITAVTIKSVKTGQETIADLITSKSNITLWYAFIEEEQGKAFDLTGLAKSGETVSKKHIFDSE</sequence>
<dbReference type="EMBL" id="CP034235">
    <property type="protein sequence ID" value="QGQ99495.1"/>
    <property type="molecule type" value="Genomic_DNA"/>
</dbReference>
<protein>
    <submittedName>
        <fullName evidence="1">Uncharacterized protein</fullName>
    </submittedName>
</protein>
<dbReference type="AlphaFoldDB" id="A0A6B8RV46"/>
<dbReference type="Proteomes" id="UP000426246">
    <property type="component" value="Chromosome"/>
</dbReference>
<evidence type="ECO:0000313" key="1">
    <source>
        <dbReference type="EMBL" id="QGQ99495.1"/>
    </source>
</evidence>
<reference evidence="2" key="1">
    <citation type="submission" date="2018-11" db="EMBL/GenBank/DDBJ databases">
        <title>Complete genome sequence of Paenibacillus sp. ML311-T8.</title>
        <authorList>
            <person name="Nam Y.-D."/>
            <person name="Kang J."/>
            <person name="Chung W.-H."/>
            <person name="Park Y.S."/>
        </authorList>
    </citation>
    <scope>NUCLEOTIDE SEQUENCE [LARGE SCALE GENOMIC DNA]</scope>
    <source>
        <strain evidence="2">ML311-T8</strain>
    </source>
</reference>
<proteinExistence type="predicted"/>
<dbReference type="KEGG" id="ppsc:EHS13_33870"/>
<evidence type="ECO:0000313" key="2">
    <source>
        <dbReference type="Proteomes" id="UP000426246"/>
    </source>
</evidence>